<sequence length="145" mass="15683">MTEITASSCILFPKATTPTQLVDPVAFALAIVGGPLVVATIGAPLLAIPVMAVVFGGPLYLLIGIPVLLVDMRRNTVTSGRWAMLAFTSFVLLCLPMLFFTALTDTNQRIPGFFLIFGSAFAPIWGAVSGYIYGRFERDFYKQTI</sequence>
<keyword evidence="1" id="KW-0812">Transmembrane</keyword>
<dbReference type="RefSeq" id="WP_348154566.1">
    <property type="nucleotide sequence ID" value="NZ_BAABWU010000003.1"/>
</dbReference>
<keyword evidence="1" id="KW-1133">Transmembrane helix</keyword>
<dbReference type="Proteomes" id="UP001441944">
    <property type="component" value="Unassembled WGS sequence"/>
</dbReference>
<comment type="caution">
    <text evidence="2">The sequence shown here is derived from an EMBL/GenBank/DDBJ whole genome shotgun (WGS) entry which is preliminary data.</text>
</comment>
<proteinExistence type="predicted"/>
<evidence type="ECO:0000256" key="1">
    <source>
        <dbReference type="SAM" id="Phobius"/>
    </source>
</evidence>
<feature type="transmembrane region" description="Helical" evidence="1">
    <location>
        <begin position="82"/>
        <end position="104"/>
    </location>
</feature>
<gene>
    <name evidence="2" type="ORF">NBRC116598_12310</name>
</gene>
<dbReference type="EMBL" id="BAABWU010000003">
    <property type="protein sequence ID" value="GAA6195787.1"/>
    <property type="molecule type" value="Genomic_DNA"/>
</dbReference>
<evidence type="ECO:0000313" key="2">
    <source>
        <dbReference type="EMBL" id="GAA6195787.1"/>
    </source>
</evidence>
<reference evidence="2 3" key="1">
    <citation type="submission" date="2024-04" db="EMBL/GenBank/DDBJ databases">
        <title>Draft genome sequence of Pseudophaeobacter arcticus NBRC 116598.</title>
        <authorList>
            <person name="Miyakawa T."/>
            <person name="Kusuya Y."/>
            <person name="Miura T."/>
        </authorList>
    </citation>
    <scope>NUCLEOTIDE SEQUENCE [LARGE SCALE GENOMIC DNA]</scope>
    <source>
        <strain evidence="2 3">SU-CL00105</strain>
    </source>
</reference>
<feature type="transmembrane region" description="Helical" evidence="1">
    <location>
        <begin position="21"/>
        <end position="41"/>
    </location>
</feature>
<keyword evidence="3" id="KW-1185">Reference proteome</keyword>
<feature type="transmembrane region" description="Helical" evidence="1">
    <location>
        <begin position="47"/>
        <end position="70"/>
    </location>
</feature>
<keyword evidence="1" id="KW-0472">Membrane</keyword>
<evidence type="ECO:0000313" key="3">
    <source>
        <dbReference type="Proteomes" id="UP001441944"/>
    </source>
</evidence>
<organism evidence="2 3">
    <name type="scientific">Pseudophaeobacter arcticus</name>
    <dbReference type="NCBI Taxonomy" id="385492"/>
    <lineage>
        <taxon>Bacteria</taxon>
        <taxon>Pseudomonadati</taxon>
        <taxon>Pseudomonadota</taxon>
        <taxon>Alphaproteobacteria</taxon>
        <taxon>Rhodobacterales</taxon>
        <taxon>Paracoccaceae</taxon>
        <taxon>Pseudophaeobacter</taxon>
    </lineage>
</organism>
<feature type="transmembrane region" description="Helical" evidence="1">
    <location>
        <begin position="110"/>
        <end position="133"/>
    </location>
</feature>
<accession>A0ABQ0AIT4</accession>
<name>A0ABQ0AIT4_9RHOB</name>
<protein>
    <submittedName>
        <fullName evidence="2">Uncharacterized protein</fullName>
    </submittedName>
</protein>